<dbReference type="SUPFAM" id="SSF88697">
    <property type="entry name" value="PUA domain-like"/>
    <property type="match status" value="1"/>
</dbReference>
<proteinExistence type="predicted"/>
<accession>A0A5C8LQV6</accession>
<evidence type="ECO:0000313" key="2">
    <source>
        <dbReference type="EMBL" id="TXK79751.1"/>
    </source>
</evidence>
<reference evidence="2 3" key="1">
    <citation type="submission" date="2019-08" db="EMBL/GenBank/DDBJ databases">
        <title>Draft genome analysis of Rheinheimera tangshanensis isolated from the roots of fresh rice plants (Oryza sativa).</title>
        <authorList>
            <person name="Yu Q."/>
            <person name="Qi Y."/>
            <person name="Zhang H."/>
            <person name="Pu J."/>
        </authorList>
    </citation>
    <scope>NUCLEOTIDE SEQUENCE [LARGE SCALE GENOMIC DNA]</scope>
    <source>
        <strain evidence="2 3">JA3-B52</strain>
    </source>
</reference>
<dbReference type="AlphaFoldDB" id="A0A5C8LQV6"/>
<dbReference type="SMART" id="SM00464">
    <property type="entry name" value="LON"/>
    <property type="match status" value="1"/>
</dbReference>
<dbReference type="InterPro" id="IPR015947">
    <property type="entry name" value="PUA-like_sf"/>
</dbReference>
<evidence type="ECO:0000259" key="1">
    <source>
        <dbReference type="SMART" id="SM00464"/>
    </source>
</evidence>
<dbReference type="EMBL" id="VRLR01000009">
    <property type="protein sequence ID" value="TXK79751.1"/>
    <property type="molecule type" value="Genomic_DNA"/>
</dbReference>
<dbReference type="Proteomes" id="UP000321814">
    <property type="component" value="Unassembled WGS sequence"/>
</dbReference>
<dbReference type="Pfam" id="PF02190">
    <property type="entry name" value="LON_substr_bdg"/>
    <property type="match status" value="1"/>
</dbReference>
<keyword evidence="3" id="KW-1185">Reference proteome</keyword>
<sequence length="196" mass="23126">MNPIIALFPLNTLLLPEGKMRLRLFEPRYLRMMKEASSGQRPFAMASINPLVSQHHADRICPEVTLVSIIDFEQLPDGLLGITVEGLGRYQIMKRWQEQDQLHVAELEPIRFWTAENTAIEHQPLWHKLQLVFKQYPELARLYPEPEHQNLCWLVSRWMELLPLTPHLKRQWLKQDLTTTAKDLEIWLEDSLEEIS</sequence>
<dbReference type="InterPro" id="IPR003111">
    <property type="entry name" value="Lon_prtase_N"/>
</dbReference>
<dbReference type="PANTHER" id="PTHR46732:SF8">
    <property type="entry name" value="ATP-DEPENDENT PROTEASE LA (LON) DOMAIN PROTEIN"/>
    <property type="match status" value="1"/>
</dbReference>
<organism evidence="2 3">
    <name type="scientific">Rheinheimera tangshanensis</name>
    <dbReference type="NCBI Taxonomy" id="400153"/>
    <lineage>
        <taxon>Bacteria</taxon>
        <taxon>Pseudomonadati</taxon>
        <taxon>Pseudomonadota</taxon>
        <taxon>Gammaproteobacteria</taxon>
        <taxon>Chromatiales</taxon>
        <taxon>Chromatiaceae</taxon>
        <taxon>Rheinheimera</taxon>
    </lineage>
</organism>
<dbReference type="RefSeq" id="WP_147904830.1">
    <property type="nucleotide sequence ID" value="NZ_BAAAGC010000014.1"/>
</dbReference>
<protein>
    <submittedName>
        <fullName evidence="2">Peptidase S16</fullName>
    </submittedName>
</protein>
<feature type="domain" description="Lon N-terminal" evidence="1">
    <location>
        <begin position="4"/>
        <end position="190"/>
    </location>
</feature>
<evidence type="ECO:0000313" key="3">
    <source>
        <dbReference type="Proteomes" id="UP000321814"/>
    </source>
</evidence>
<gene>
    <name evidence="2" type="ORF">FU839_13745</name>
</gene>
<comment type="caution">
    <text evidence="2">The sequence shown here is derived from an EMBL/GenBank/DDBJ whole genome shotgun (WGS) entry which is preliminary data.</text>
</comment>
<dbReference type="OrthoDB" id="8558970at2"/>
<dbReference type="PANTHER" id="PTHR46732">
    <property type="entry name" value="ATP-DEPENDENT PROTEASE LA (LON) DOMAIN PROTEIN"/>
    <property type="match status" value="1"/>
</dbReference>
<dbReference type="InterPro" id="IPR046336">
    <property type="entry name" value="Lon_prtase_N_sf"/>
</dbReference>
<dbReference type="Gene3D" id="2.30.130.40">
    <property type="entry name" value="LON domain-like"/>
    <property type="match status" value="1"/>
</dbReference>
<name>A0A5C8LQV6_9GAMM</name>